<keyword evidence="3" id="KW-0597">Phosphoprotein</keyword>
<dbReference type="SUPFAM" id="SSF46785">
    <property type="entry name" value="Winged helix' DNA-binding domain"/>
    <property type="match status" value="1"/>
</dbReference>
<dbReference type="GO" id="GO:0043565">
    <property type="term" value="F:sequence-specific DNA binding"/>
    <property type="evidence" value="ECO:0007669"/>
    <property type="project" value="InterPro"/>
</dbReference>
<feature type="domain" description="ETS" evidence="8">
    <location>
        <begin position="388"/>
        <end position="468"/>
    </location>
</feature>
<evidence type="ECO:0000256" key="2">
    <source>
        <dbReference type="ARBA" id="ARBA00005562"/>
    </source>
</evidence>
<dbReference type="OrthoDB" id="10067219at2759"/>
<dbReference type="InterPro" id="IPR046328">
    <property type="entry name" value="ETS_fam"/>
</dbReference>
<dbReference type="InterPro" id="IPR006715">
    <property type="entry name" value="ETS_PEA3_N"/>
</dbReference>
<dbReference type="SMART" id="SM00413">
    <property type="entry name" value="ETS"/>
    <property type="match status" value="1"/>
</dbReference>
<dbReference type="Proteomes" id="UP001152320">
    <property type="component" value="Chromosome 9"/>
</dbReference>
<sequence>MEDNPDGLTDQQVPFLDAQTVPDVDKVPRAYYGGASSCGLEDETDLEKDSKELFQDLDELQEEWLADGFDFGPDTEDEQFVPDFQTENLPFSTVKIKAEPKSPSWIHKSCSFNKTLTQPTTSTEQQFSFDHSFVLGERVVMEGHCDANLPPPPPASEQSVPHENLNLSPENSPPVGGPTMYPDQQTPPASVSPLQQLDVNLNIVKQEMPSPVCEGSACGGTPGHSPPIRPFSGCHVDSPASSGFYGNKSMSPRIQRQTSEPCFSNLPSENGERMFHRQSSEPFLTCFKPGSVSPFEEGLPVNIKREAPDYSEDTPNQSRCRATLPKRFLALKNEVRRHRGRSSPRSEVACKSSIHSLVYDQYSHLYPAGEWRPELIRNGPLFQRRGSLQLWQFLVTLLEDPSNASFITWTGRGLEFKLIEPEEVARRWGIQKNRPAMNYDKLSRSLRYYYEKGIMQKVAGERYVYKFVCDPEALFMLTFSDGMGGSLRIPPTLKSVPQPQDHNVPGQYPMPEECGVPLRQSMEHYDDYVPDVGAPCMPKHFPQDNFAY</sequence>
<proteinExistence type="inferred from homology"/>
<feature type="compositionally biased region" description="Polar residues" evidence="7">
    <location>
        <begin position="248"/>
        <end position="268"/>
    </location>
</feature>
<dbReference type="GO" id="GO:0030154">
    <property type="term" value="P:cell differentiation"/>
    <property type="evidence" value="ECO:0007669"/>
    <property type="project" value="TreeGrafter"/>
</dbReference>
<comment type="similarity">
    <text evidence="2 6">Belongs to the ETS family.</text>
</comment>
<dbReference type="GO" id="GO:0045893">
    <property type="term" value="P:positive regulation of DNA-templated transcription"/>
    <property type="evidence" value="ECO:0007669"/>
    <property type="project" value="UniProtKB-ARBA"/>
</dbReference>
<dbReference type="Pfam" id="PF04621">
    <property type="entry name" value="ETS_PEA3_N"/>
    <property type="match status" value="1"/>
</dbReference>
<evidence type="ECO:0000256" key="4">
    <source>
        <dbReference type="ARBA" id="ARBA00023125"/>
    </source>
</evidence>
<dbReference type="FunFam" id="1.10.10.10:FF:000121">
    <property type="entry name" value="ETS translocation variant 5"/>
    <property type="match status" value="1"/>
</dbReference>
<dbReference type="PROSITE" id="PS00345">
    <property type="entry name" value="ETS_DOMAIN_1"/>
    <property type="match status" value="1"/>
</dbReference>
<evidence type="ECO:0000256" key="1">
    <source>
        <dbReference type="ARBA" id="ARBA00004123"/>
    </source>
</evidence>
<dbReference type="PANTHER" id="PTHR11849">
    <property type="entry name" value="ETS"/>
    <property type="match status" value="1"/>
</dbReference>
<comment type="subcellular location">
    <subcellularLocation>
        <location evidence="1 6">Nucleus</location>
    </subcellularLocation>
</comment>
<feature type="compositionally biased region" description="Polar residues" evidence="7">
    <location>
        <begin position="182"/>
        <end position="191"/>
    </location>
</feature>
<dbReference type="Pfam" id="PF00178">
    <property type="entry name" value="Ets"/>
    <property type="match status" value="1"/>
</dbReference>
<dbReference type="EMBL" id="JAIZAY010000009">
    <property type="protein sequence ID" value="KAJ8036301.1"/>
    <property type="molecule type" value="Genomic_DNA"/>
</dbReference>
<dbReference type="Gene3D" id="1.10.10.10">
    <property type="entry name" value="Winged helix-like DNA-binding domain superfamily/Winged helix DNA-binding domain"/>
    <property type="match status" value="1"/>
</dbReference>
<protein>
    <submittedName>
        <fullName evidence="9">ETS translocation variant 1</fullName>
    </submittedName>
</protein>
<dbReference type="PROSITE" id="PS00346">
    <property type="entry name" value="ETS_DOMAIN_2"/>
    <property type="match status" value="1"/>
</dbReference>
<keyword evidence="10" id="KW-1185">Reference proteome</keyword>
<evidence type="ECO:0000256" key="3">
    <source>
        <dbReference type="ARBA" id="ARBA00022553"/>
    </source>
</evidence>
<dbReference type="GO" id="GO:0005634">
    <property type="term" value="C:nucleus"/>
    <property type="evidence" value="ECO:0007669"/>
    <property type="project" value="UniProtKB-SubCell"/>
</dbReference>
<keyword evidence="4 6" id="KW-0238">DNA-binding</keyword>
<feature type="compositionally biased region" description="Polar residues" evidence="7">
    <location>
        <begin position="156"/>
        <end position="170"/>
    </location>
</feature>
<evidence type="ECO:0000256" key="6">
    <source>
        <dbReference type="RuleBase" id="RU004019"/>
    </source>
</evidence>
<evidence type="ECO:0000259" key="8">
    <source>
        <dbReference type="PROSITE" id="PS50061"/>
    </source>
</evidence>
<dbReference type="AlphaFoldDB" id="A0A9Q1H8K5"/>
<feature type="region of interest" description="Disordered" evidence="7">
    <location>
        <begin position="245"/>
        <end position="275"/>
    </location>
</feature>
<organism evidence="9 10">
    <name type="scientific">Holothuria leucospilota</name>
    <name type="common">Black long sea cucumber</name>
    <name type="synonym">Mertensiothuria leucospilota</name>
    <dbReference type="NCBI Taxonomy" id="206669"/>
    <lineage>
        <taxon>Eukaryota</taxon>
        <taxon>Metazoa</taxon>
        <taxon>Echinodermata</taxon>
        <taxon>Eleutherozoa</taxon>
        <taxon>Echinozoa</taxon>
        <taxon>Holothuroidea</taxon>
        <taxon>Aspidochirotacea</taxon>
        <taxon>Aspidochirotida</taxon>
        <taxon>Holothuriidae</taxon>
        <taxon>Holothuria</taxon>
    </lineage>
</organism>
<dbReference type="InterPro" id="IPR036390">
    <property type="entry name" value="WH_DNA-bd_sf"/>
</dbReference>
<feature type="region of interest" description="Disordered" evidence="7">
    <location>
        <begin position="144"/>
        <end position="191"/>
    </location>
</feature>
<dbReference type="InterPro" id="IPR036388">
    <property type="entry name" value="WH-like_DNA-bd_sf"/>
</dbReference>
<evidence type="ECO:0000256" key="5">
    <source>
        <dbReference type="ARBA" id="ARBA00023242"/>
    </source>
</evidence>
<dbReference type="InterPro" id="IPR000418">
    <property type="entry name" value="Ets_dom"/>
</dbReference>
<dbReference type="PROSITE" id="PS50061">
    <property type="entry name" value="ETS_DOMAIN_3"/>
    <property type="match status" value="1"/>
</dbReference>
<keyword evidence="5 6" id="KW-0539">Nucleus</keyword>
<accession>A0A9Q1H8K5</accession>
<dbReference type="PANTHER" id="PTHR11849:SF282">
    <property type="entry name" value="ETV5-RELATED PROTEIN ETS96B"/>
    <property type="match status" value="1"/>
</dbReference>
<name>A0A9Q1H8K5_HOLLE</name>
<comment type="caution">
    <text evidence="9">The sequence shown here is derived from an EMBL/GenBank/DDBJ whole genome shotgun (WGS) entry which is preliminary data.</text>
</comment>
<gene>
    <name evidence="9" type="ORF">HOLleu_20234</name>
</gene>
<dbReference type="PRINTS" id="PR00454">
    <property type="entry name" value="ETSDOMAIN"/>
</dbReference>
<evidence type="ECO:0000313" key="9">
    <source>
        <dbReference type="EMBL" id="KAJ8036301.1"/>
    </source>
</evidence>
<evidence type="ECO:0000313" key="10">
    <source>
        <dbReference type="Proteomes" id="UP001152320"/>
    </source>
</evidence>
<reference evidence="9" key="1">
    <citation type="submission" date="2021-10" db="EMBL/GenBank/DDBJ databases">
        <title>Tropical sea cucumber genome reveals ecological adaptation and Cuvierian tubules defense mechanism.</title>
        <authorList>
            <person name="Chen T."/>
        </authorList>
    </citation>
    <scope>NUCLEOTIDE SEQUENCE</scope>
    <source>
        <strain evidence="9">Nanhai2018</strain>
        <tissue evidence="9">Muscle</tissue>
    </source>
</reference>
<evidence type="ECO:0000256" key="7">
    <source>
        <dbReference type="SAM" id="MobiDB-lite"/>
    </source>
</evidence>
<dbReference type="GO" id="GO:0000981">
    <property type="term" value="F:DNA-binding transcription factor activity, RNA polymerase II-specific"/>
    <property type="evidence" value="ECO:0007669"/>
    <property type="project" value="TreeGrafter"/>
</dbReference>